<evidence type="ECO:0000313" key="2">
    <source>
        <dbReference type="EnsemblMetazoa" id="XP_038064108.1"/>
    </source>
</evidence>
<feature type="compositionally biased region" description="Basic and acidic residues" evidence="1">
    <location>
        <begin position="50"/>
        <end position="67"/>
    </location>
</feature>
<dbReference type="RefSeq" id="XP_038064108.1">
    <property type="nucleotide sequence ID" value="XM_038208180.1"/>
</dbReference>
<dbReference type="EnsemblMetazoa" id="XM_038208180.1">
    <property type="protein sequence ID" value="XP_038064108.1"/>
    <property type="gene ID" value="LOC119734634"/>
</dbReference>
<feature type="compositionally biased region" description="Basic and acidic residues" evidence="1">
    <location>
        <begin position="92"/>
        <end position="104"/>
    </location>
</feature>
<dbReference type="GeneID" id="119734634"/>
<organism evidence="2 3">
    <name type="scientific">Patiria miniata</name>
    <name type="common">Bat star</name>
    <name type="synonym">Asterina miniata</name>
    <dbReference type="NCBI Taxonomy" id="46514"/>
    <lineage>
        <taxon>Eukaryota</taxon>
        <taxon>Metazoa</taxon>
        <taxon>Echinodermata</taxon>
        <taxon>Eleutherozoa</taxon>
        <taxon>Asterozoa</taxon>
        <taxon>Asteroidea</taxon>
        <taxon>Valvatacea</taxon>
        <taxon>Valvatida</taxon>
        <taxon>Asterinidae</taxon>
        <taxon>Patiria</taxon>
    </lineage>
</organism>
<feature type="compositionally biased region" description="Low complexity" evidence="1">
    <location>
        <begin position="1"/>
        <end position="12"/>
    </location>
</feature>
<name>A0A914AKH9_PATMI</name>
<reference evidence="2" key="1">
    <citation type="submission" date="2022-11" db="UniProtKB">
        <authorList>
            <consortium name="EnsemblMetazoa"/>
        </authorList>
    </citation>
    <scope>IDENTIFICATION</scope>
</reference>
<protein>
    <submittedName>
        <fullName evidence="2">Uncharacterized protein</fullName>
    </submittedName>
</protein>
<feature type="compositionally biased region" description="Basic residues" evidence="1">
    <location>
        <begin position="105"/>
        <end position="114"/>
    </location>
</feature>
<feature type="region of interest" description="Disordered" evidence="1">
    <location>
        <begin position="92"/>
        <end position="114"/>
    </location>
</feature>
<dbReference type="Proteomes" id="UP000887568">
    <property type="component" value="Unplaced"/>
</dbReference>
<keyword evidence="3" id="KW-1185">Reference proteome</keyword>
<evidence type="ECO:0000313" key="3">
    <source>
        <dbReference type="Proteomes" id="UP000887568"/>
    </source>
</evidence>
<evidence type="ECO:0000256" key="1">
    <source>
        <dbReference type="SAM" id="MobiDB-lite"/>
    </source>
</evidence>
<dbReference type="AlphaFoldDB" id="A0A914AKH9"/>
<feature type="region of interest" description="Disordered" evidence="1">
    <location>
        <begin position="1"/>
        <end position="67"/>
    </location>
</feature>
<feature type="compositionally biased region" description="Polar residues" evidence="1">
    <location>
        <begin position="24"/>
        <end position="34"/>
    </location>
</feature>
<accession>A0A914AKH9</accession>
<proteinExistence type="predicted"/>
<sequence length="114" mass="12622">MAVSGAAGARAAMLHVPRNRRRSSTASYADSSGHGTPRTPSIAPAEGLEYDNRNGRPPDLEGEGNEKISDIYMSRRYGAEVNAKDTLIAVEQWKRNQTDSDKLSKAQKKRREYE</sequence>